<dbReference type="RefSeq" id="WP_179432295.1">
    <property type="nucleotide sequence ID" value="NZ_BAABLC010000001.1"/>
</dbReference>
<dbReference type="Pfam" id="PF14502">
    <property type="entry name" value="HTH_41"/>
    <property type="match status" value="1"/>
</dbReference>
<feature type="domain" description="Uncharacterised protein YhfZ C-terminal" evidence="2">
    <location>
        <begin position="78"/>
        <end position="305"/>
    </location>
</feature>
<evidence type="ECO:0000313" key="4">
    <source>
        <dbReference type="Proteomes" id="UP000552045"/>
    </source>
</evidence>
<dbReference type="EMBL" id="JACCBH010000001">
    <property type="protein sequence ID" value="NYD54183.1"/>
    <property type="molecule type" value="Genomic_DNA"/>
</dbReference>
<organism evidence="3 4">
    <name type="scientific">Microbacterium pseudoresistens</name>
    <dbReference type="NCBI Taxonomy" id="640634"/>
    <lineage>
        <taxon>Bacteria</taxon>
        <taxon>Bacillati</taxon>
        <taxon>Actinomycetota</taxon>
        <taxon>Actinomycetes</taxon>
        <taxon>Micrococcales</taxon>
        <taxon>Microbacteriaceae</taxon>
        <taxon>Microbacterium</taxon>
    </lineage>
</organism>
<gene>
    <name evidence="3" type="ORF">BKA02_001238</name>
</gene>
<name>A0A7Y9EUJ5_9MICO</name>
<proteinExistence type="predicted"/>
<evidence type="ECO:0008006" key="5">
    <source>
        <dbReference type="Google" id="ProtNLM"/>
    </source>
</evidence>
<evidence type="ECO:0000259" key="2">
    <source>
        <dbReference type="Pfam" id="PF14503"/>
    </source>
</evidence>
<accession>A0A7Y9EUJ5</accession>
<sequence length="319" mass="33865">MPTAPASSVRNTSDVQSTLARVLLTREVGQRIPTVQYLQQTVRAGTGTVMKALRALEANGAISLSSHGHQGTMLVSRDAGKLWNEAHLGNFALLMPPPGPVEQQGILDTVQSSLASQGVPVVVSALAGARRRLEEVYFERTDAVVVSAAAFARHQEDFPGLAAVVLGDSTFYSAGSLVVVERHGGHSAGRLRVGIDRASHDHQLLTETEFADLDVEFVDARFVTGPAAVLRGRVDAAIWHSMPTVISPQLAGLRVRSVSDATLDATRDVSRAVLVTRSLDAGASALIRDVTPASIAKAQSRLLRLAVDNEEDDASSRLS</sequence>
<evidence type="ECO:0000259" key="1">
    <source>
        <dbReference type="Pfam" id="PF14502"/>
    </source>
</evidence>
<dbReference type="InterPro" id="IPR032791">
    <property type="entry name" value="YhfZ_C"/>
</dbReference>
<comment type="caution">
    <text evidence="3">The sequence shown here is derived from an EMBL/GenBank/DDBJ whole genome shotgun (WGS) entry which is preliminary data.</text>
</comment>
<dbReference type="InterPro" id="IPR041444">
    <property type="entry name" value="HTH_41"/>
</dbReference>
<dbReference type="Pfam" id="PF14503">
    <property type="entry name" value="YhfZ_C"/>
    <property type="match status" value="1"/>
</dbReference>
<keyword evidence="4" id="KW-1185">Reference proteome</keyword>
<reference evidence="3 4" key="1">
    <citation type="submission" date="2020-07" db="EMBL/GenBank/DDBJ databases">
        <title>Sequencing the genomes of 1000 actinobacteria strains.</title>
        <authorList>
            <person name="Klenk H.-P."/>
        </authorList>
    </citation>
    <scope>NUCLEOTIDE SEQUENCE [LARGE SCALE GENOMIC DNA]</scope>
    <source>
        <strain evidence="3 4">DSM 22185</strain>
    </source>
</reference>
<feature type="domain" description="YhfZ helix-turn-helix" evidence="1">
    <location>
        <begin position="28"/>
        <end position="74"/>
    </location>
</feature>
<dbReference type="SUPFAM" id="SSF53850">
    <property type="entry name" value="Periplasmic binding protein-like II"/>
    <property type="match status" value="1"/>
</dbReference>
<dbReference type="Proteomes" id="UP000552045">
    <property type="component" value="Unassembled WGS sequence"/>
</dbReference>
<dbReference type="Gene3D" id="3.40.190.10">
    <property type="entry name" value="Periplasmic binding protein-like II"/>
    <property type="match status" value="2"/>
</dbReference>
<dbReference type="AlphaFoldDB" id="A0A7Y9EUJ5"/>
<evidence type="ECO:0000313" key="3">
    <source>
        <dbReference type="EMBL" id="NYD54183.1"/>
    </source>
</evidence>
<protein>
    <recommendedName>
        <fullName evidence="5">GntR family transcriptional regulator</fullName>
    </recommendedName>
</protein>